<evidence type="ECO:0000256" key="2">
    <source>
        <dbReference type="ARBA" id="ARBA00022723"/>
    </source>
</evidence>
<sequence>MRNEYDNVNESDKKHAELDGEPEAVAYSSAGIKSSGRRRGLIVVSAAALVLLAVALGLGLGLGLRKHHHSNSTSITPTAANGKSNSSTSALSAVMQQPSSNFVLRGAAAMRSEPAQTRTYQFVVEERMGSPDGFSKKMLVVNGMFPGPTIEANQGDRIVVNVTNKLPNPTAIHWHGLFQPLTPFYDGTAAVTQCGIPPGKSLVYNFTLGDFFGTTWWHSHYSTQYTDGIAGALIIHGTNETVPASDGEVVVQMNDLYHTFSTDLLELYLSPPGITGQGDTGAAQGDEPVPDSGTINGVGQWGSANASYANYTLAPGKTYRLRLVNSASFSAIRFSVDYHVLTVIEADGTPIVPYNVTGLDIEVAQRYSVLLTTNKAPGAYWMRSLVSQDSYTYVQPDGQYNQLAVIRYGAADDALPNSASISLDPGSGTNSISDMDITSLVPAVYVTAPNATVSYLVSVSMQETPSGVWRSFVNSTSWSPLQGQASMFSGLGFTTTGAKTYNDSQLIISVPELGTGSKQLPQVVEIIINNYDDGDHPFHLHGNKFWIVGSGNGRYQSQNLNNANPLYRDTTLLSAYTWTVLRFVADNPGMWMFHCHLSWHMAAGLAMQWLVQPSQIPNPPQVMLAQCATMSGLASAECLVVNTSVGFLALYPVCNKYARCSVCSNGIFTS</sequence>
<accession>U5GZS4</accession>
<reference evidence="12" key="4">
    <citation type="submission" date="2015-06" db="UniProtKB">
        <authorList>
            <consortium name="EnsemblFungi"/>
        </authorList>
    </citation>
    <scope>IDENTIFICATION</scope>
</reference>
<feature type="region of interest" description="Disordered" evidence="6">
    <location>
        <begin position="67"/>
        <end position="92"/>
    </location>
</feature>
<dbReference type="HOGENOM" id="CLU_006504_7_1_1"/>
<dbReference type="PROSITE" id="PS00079">
    <property type="entry name" value="MULTICOPPER_OXIDASE1"/>
    <property type="match status" value="1"/>
</dbReference>
<reference evidence="11 13" key="3">
    <citation type="journal article" date="2015" name="BMC Genomics">
        <title>Sex and parasites: genomic and transcriptomic analysis of Microbotryum lychnidis-dioicae, the biotrophic and plant-castrating anther smut fungus.</title>
        <authorList>
            <person name="Perlin M.H."/>
            <person name="Amselem J."/>
            <person name="Fontanillas E."/>
            <person name="Toh S.S."/>
            <person name="Chen Z."/>
            <person name="Goldberg J."/>
            <person name="Duplessis S."/>
            <person name="Henrissat B."/>
            <person name="Young S."/>
            <person name="Zeng Q."/>
            <person name="Aguileta G."/>
            <person name="Petit E."/>
            <person name="Badouin H."/>
            <person name="Andrews J."/>
            <person name="Razeeq D."/>
            <person name="Gabaldon T."/>
            <person name="Quesneville H."/>
            <person name="Giraud T."/>
            <person name="Hood M.E."/>
            <person name="Schultz D.J."/>
            <person name="Cuomo C.A."/>
        </authorList>
    </citation>
    <scope>NUCLEOTIDE SEQUENCE [LARGE SCALE GENOMIC DNA]</scope>
    <source>
        <strain evidence="11">P1A1 Lamole</strain>
        <strain evidence="13">p1A1 Lamole</strain>
    </source>
</reference>
<dbReference type="EMBL" id="AEIJ01000059">
    <property type="status" value="NOT_ANNOTATED_CDS"/>
    <property type="molecule type" value="Genomic_DNA"/>
</dbReference>
<dbReference type="PANTHER" id="PTHR11709:SF511">
    <property type="entry name" value="LACCASE"/>
    <property type="match status" value="1"/>
</dbReference>
<comment type="similarity">
    <text evidence="1">Belongs to the multicopper oxidase family.</text>
</comment>
<dbReference type="InterPro" id="IPR001117">
    <property type="entry name" value="Cu-oxidase_2nd"/>
</dbReference>
<dbReference type="InterPro" id="IPR045087">
    <property type="entry name" value="Cu-oxidase_fam"/>
</dbReference>
<dbReference type="STRING" id="683840.U5GZS4"/>
<keyword evidence="7" id="KW-0812">Transmembrane</keyword>
<proteinExistence type="inferred from homology"/>
<dbReference type="CDD" id="cd13857">
    <property type="entry name" value="CuRO_1_Diphenol_Ox"/>
    <property type="match status" value="1"/>
</dbReference>
<gene>
    <name evidence="11" type="ORF">MVLG_00670</name>
</gene>
<dbReference type="EnsemblFungi" id="MVLG_00670T0">
    <property type="protein sequence ID" value="MVLG_00670T0"/>
    <property type="gene ID" value="MVLG_00670"/>
</dbReference>
<dbReference type="CDD" id="cd13910">
    <property type="entry name" value="CuRO_3_MCO_like_4"/>
    <property type="match status" value="1"/>
</dbReference>
<keyword evidence="7" id="KW-0472">Membrane</keyword>
<feature type="transmembrane region" description="Helical" evidence="7">
    <location>
        <begin position="41"/>
        <end position="64"/>
    </location>
</feature>
<dbReference type="OMA" id="AGAYWMR"/>
<reference evidence="11" key="2">
    <citation type="submission" date="2010-11" db="EMBL/GenBank/DDBJ databases">
        <authorList>
            <consortium name="The Broad Institute Genome Sequencing Platform"/>
            <person name="Earl A."/>
            <person name="Ward D."/>
            <person name="Feldgarden M."/>
            <person name="Gevers D."/>
            <person name="Butler R."/>
            <person name="Young S.K."/>
            <person name="Zeng Q."/>
            <person name="Gargeya S."/>
            <person name="Fitzgerald M."/>
            <person name="Haas B."/>
            <person name="Abouelleil A."/>
            <person name="Alvarado L."/>
            <person name="Arachchi H.M."/>
            <person name="Berlin A."/>
            <person name="Brown A."/>
            <person name="Chapman S.B."/>
            <person name="Chen Z."/>
            <person name="Dunbar C."/>
            <person name="Freedman E."/>
            <person name="Gearin G."/>
            <person name="Gellesch M."/>
            <person name="Goldberg J."/>
            <person name="Griggs A."/>
            <person name="Gujja S."/>
            <person name="Heilman E."/>
            <person name="Heiman D."/>
            <person name="Howarth C."/>
            <person name="Larson L."/>
            <person name="Lui A."/>
            <person name="MacDonald P.J.P."/>
            <person name="Mehta T."/>
            <person name="Montmayeur A."/>
            <person name="Murphy C."/>
            <person name="Neiman D."/>
            <person name="Pearson M."/>
            <person name="Priest M."/>
            <person name="Roberts A."/>
            <person name="Saif S."/>
            <person name="Shea T."/>
            <person name="Shenoy N."/>
            <person name="Sisk P."/>
            <person name="Stolte C."/>
            <person name="Sykes S."/>
            <person name="White J."/>
            <person name="Yandava C."/>
            <person name="Wortman J."/>
            <person name="Nusbaum C."/>
            <person name="Birren B."/>
        </authorList>
    </citation>
    <scope>NUCLEOTIDE SEQUENCE</scope>
    <source>
        <strain evidence="11">P1A1 Lamole</strain>
    </source>
</reference>
<feature type="region of interest" description="Disordered" evidence="6">
    <location>
        <begin position="1"/>
        <end position="20"/>
    </location>
</feature>
<dbReference type="OrthoDB" id="2121828at2759"/>
<feature type="domain" description="Plastocyanin-like" evidence="8">
    <location>
        <begin position="248"/>
        <end position="410"/>
    </location>
</feature>
<dbReference type="InterPro" id="IPR002355">
    <property type="entry name" value="Cu_oxidase_Cu_BS"/>
</dbReference>
<dbReference type="Gene3D" id="2.60.40.420">
    <property type="entry name" value="Cupredoxins - blue copper proteins"/>
    <property type="match status" value="3"/>
</dbReference>
<dbReference type="InterPro" id="IPR011706">
    <property type="entry name" value="Cu-oxidase_C"/>
</dbReference>
<evidence type="ECO:0000256" key="6">
    <source>
        <dbReference type="SAM" id="MobiDB-lite"/>
    </source>
</evidence>
<evidence type="ECO:0000259" key="9">
    <source>
        <dbReference type="Pfam" id="PF07731"/>
    </source>
</evidence>
<dbReference type="Pfam" id="PF07731">
    <property type="entry name" value="Cu-oxidase_2"/>
    <property type="match status" value="1"/>
</dbReference>
<dbReference type="Pfam" id="PF07732">
    <property type="entry name" value="Cu-oxidase_3"/>
    <property type="match status" value="1"/>
</dbReference>
<dbReference type="PROSITE" id="PS00080">
    <property type="entry name" value="MULTICOPPER_OXIDASE2"/>
    <property type="match status" value="1"/>
</dbReference>
<dbReference type="InterPro" id="IPR008972">
    <property type="entry name" value="Cupredoxin"/>
</dbReference>
<evidence type="ECO:0000256" key="1">
    <source>
        <dbReference type="ARBA" id="ARBA00010609"/>
    </source>
</evidence>
<evidence type="ECO:0000313" key="12">
    <source>
        <dbReference type="EnsemblFungi" id="MVLG_00670T0"/>
    </source>
</evidence>
<name>U5GZS4_USTV1</name>
<keyword evidence="3" id="KW-0560">Oxidoreductase</keyword>
<evidence type="ECO:0000256" key="5">
    <source>
        <dbReference type="ARBA" id="ARBA00023180"/>
    </source>
</evidence>
<evidence type="ECO:0000313" key="13">
    <source>
        <dbReference type="Proteomes" id="UP000017200"/>
    </source>
</evidence>
<feature type="domain" description="Plastocyanin-like" evidence="10">
    <location>
        <begin position="128"/>
        <end position="238"/>
    </location>
</feature>
<protein>
    <recommendedName>
        <fullName evidence="14">Multicopper oxidase</fullName>
    </recommendedName>
</protein>
<feature type="compositionally biased region" description="Basic and acidic residues" evidence="6">
    <location>
        <begin position="1"/>
        <end position="18"/>
    </location>
</feature>
<evidence type="ECO:0000259" key="10">
    <source>
        <dbReference type="Pfam" id="PF07732"/>
    </source>
</evidence>
<keyword evidence="13" id="KW-1185">Reference proteome</keyword>
<dbReference type="FunFam" id="2.60.40.420:FF:000045">
    <property type="entry name" value="Laccase 2"/>
    <property type="match status" value="1"/>
</dbReference>
<keyword evidence="4" id="KW-0186">Copper</keyword>
<dbReference type="PANTHER" id="PTHR11709">
    <property type="entry name" value="MULTI-COPPER OXIDASE"/>
    <property type="match status" value="1"/>
</dbReference>
<dbReference type="SUPFAM" id="SSF49503">
    <property type="entry name" value="Cupredoxins"/>
    <property type="match status" value="3"/>
</dbReference>
<keyword evidence="2" id="KW-0479">Metal-binding</keyword>
<dbReference type="Pfam" id="PF00394">
    <property type="entry name" value="Cu-oxidase"/>
    <property type="match status" value="1"/>
</dbReference>
<dbReference type="EMBL" id="GL541645">
    <property type="protein sequence ID" value="KDE09356.1"/>
    <property type="molecule type" value="Genomic_DNA"/>
</dbReference>
<evidence type="ECO:0000256" key="7">
    <source>
        <dbReference type="SAM" id="Phobius"/>
    </source>
</evidence>
<dbReference type="InterPro" id="IPR033138">
    <property type="entry name" value="Cu_oxidase_CS"/>
</dbReference>
<evidence type="ECO:0000259" key="8">
    <source>
        <dbReference type="Pfam" id="PF00394"/>
    </source>
</evidence>
<dbReference type="GO" id="GO:0005507">
    <property type="term" value="F:copper ion binding"/>
    <property type="evidence" value="ECO:0007669"/>
    <property type="project" value="InterPro"/>
</dbReference>
<dbReference type="InterPro" id="IPR011707">
    <property type="entry name" value="Cu-oxidase-like_N"/>
</dbReference>
<evidence type="ECO:0000256" key="3">
    <source>
        <dbReference type="ARBA" id="ARBA00023002"/>
    </source>
</evidence>
<evidence type="ECO:0000313" key="11">
    <source>
        <dbReference type="EMBL" id="KDE09356.1"/>
    </source>
</evidence>
<dbReference type="InParanoid" id="U5GZS4"/>
<keyword evidence="7" id="KW-1133">Transmembrane helix</keyword>
<keyword evidence="5" id="KW-0325">Glycoprotein</keyword>
<dbReference type="AlphaFoldDB" id="U5GZS4"/>
<evidence type="ECO:0008006" key="14">
    <source>
        <dbReference type="Google" id="ProtNLM"/>
    </source>
</evidence>
<organism evidence="11">
    <name type="scientific">Microbotryum lychnidis-dioicae (strain p1A1 Lamole / MvSl-1064)</name>
    <name type="common">Anther smut fungus</name>
    <dbReference type="NCBI Taxonomy" id="683840"/>
    <lineage>
        <taxon>Eukaryota</taxon>
        <taxon>Fungi</taxon>
        <taxon>Dikarya</taxon>
        <taxon>Basidiomycota</taxon>
        <taxon>Pucciniomycotina</taxon>
        <taxon>Microbotryomycetes</taxon>
        <taxon>Microbotryales</taxon>
        <taxon>Microbotryaceae</taxon>
        <taxon>Microbotryum</taxon>
    </lineage>
</organism>
<dbReference type="Proteomes" id="UP000017200">
    <property type="component" value="Unassembled WGS sequence"/>
</dbReference>
<feature type="domain" description="Plastocyanin-like" evidence="9">
    <location>
        <begin position="521"/>
        <end position="614"/>
    </location>
</feature>
<dbReference type="GO" id="GO:0016491">
    <property type="term" value="F:oxidoreductase activity"/>
    <property type="evidence" value="ECO:0007669"/>
    <property type="project" value="UniProtKB-KW"/>
</dbReference>
<evidence type="ECO:0000256" key="4">
    <source>
        <dbReference type="ARBA" id="ARBA00023008"/>
    </source>
</evidence>
<feature type="compositionally biased region" description="Polar residues" evidence="6">
    <location>
        <begin position="71"/>
        <end position="92"/>
    </location>
</feature>
<reference evidence="13" key="1">
    <citation type="submission" date="2010-11" db="EMBL/GenBank/DDBJ databases">
        <title>The genome sequence of Microbotryum violaceum strain p1A1 Lamole.</title>
        <authorList>
            <person name="Cuomo C."/>
            <person name="Perlin M."/>
            <person name="Young S.K."/>
            <person name="Zeng Q."/>
            <person name="Gargeya S."/>
            <person name="Alvarado L."/>
            <person name="Berlin A."/>
            <person name="Chapman S.B."/>
            <person name="Chen Z."/>
            <person name="Freedman E."/>
            <person name="Gellesch M."/>
            <person name="Goldberg J."/>
            <person name="Griggs A."/>
            <person name="Gujja S."/>
            <person name="Heilman E."/>
            <person name="Heiman D."/>
            <person name="Howarth C."/>
            <person name="Mehta T."/>
            <person name="Neiman D."/>
            <person name="Pearson M."/>
            <person name="Roberts A."/>
            <person name="Saif S."/>
            <person name="Shea T."/>
            <person name="Shenoy N."/>
            <person name="Sisk P."/>
            <person name="Stolte C."/>
            <person name="Sykes S."/>
            <person name="White J."/>
            <person name="Yandava C."/>
            <person name="Haas B."/>
            <person name="Nusbaum C."/>
            <person name="Birren B."/>
        </authorList>
    </citation>
    <scope>NUCLEOTIDE SEQUENCE [LARGE SCALE GENOMIC DNA]</scope>
    <source>
        <strain evidence="13">p1A1 Lamole</strain>
    </source>
</reference>